<dbReference type="PANTHER" id="PTHR12411">
    <property type="entry name" value="CYSTEINE PROTEASE FAMILY C1-RELATED"/>
    <property type="match status" value="1"/>
</dbReference>
<dbReference type="GO" id="GO:0006508">
    <property type="term" value="P:proteolysis"/>
    <property type="evidence" value="ECO:0007669"/>
    <property type="project" value="InterPro"/>
</dbReference>
<dbReference type="PROSITE" id="PS00524">
    <property type="entry name" value="SMB_1"/>
    <property type="match status" value="1"/>
</dbReference>
<dbReference type="SMART" id="SM00645">
    <property type="entry name" value="Pept_C1"/>
    <property type="match status" value="1"/>
</dbReference>
<name>A0A2G8JYN2_STIJA</name>
<dbReference type="AlphaFoldDB" id="A0A2G8JYN2"/>
<dbReference type="InterPro" id="IPR001212">
    <property type="entry name" value="Somatomedin_B_dom"/>
</dbReference>
<dbReference type="InterPro" id="IPR025660">
    <property type="entry name" value="Pept_his_AS"/>
</dbReference>
<dbReference type="GO" id="GO:0008234">
    <property type="term" value="F:cysteine-type peptidase activity"/>
    <property type="evidence" value="ECO:0007669"/>
    <property type="project" value="InterPro"/>
</dbReference>
<dbReference type="InterPro" id="IPR013128">
    <property type="entry name" value="Peptidase_C1A"/>
</dbReference>
<evidence type="ECO:0000259" key="4">
    <source>
        <dbReference type="PROSITE" id="PS50958"/>
    </source>
</evidence>
<dbReference type="Gene3D" id="3.90.70.10">
    <property type="entry name" value="Cysteine proteinases"/>
    <property type="match status" value="1"/>
</dbReference>
<evidence type="ECO:0000256" key="2">
    <source>
        <dbReference type="ARBA" id="ARBA00023157"/>
    </source>
</evidence>
<keyword evidence="3" id="KW-0732">Signal</keyword>
<comment type="similarity">
    <text evidence="1">Belongs to the peptidase C1 family.</text>
</comment>
<keyword evidence="2" id="KW-1015">Disulfide bond</keyword>
<evidence type="ECO:0000256" key="1">
    <source>
        <dbReference type="ARBA" id="ARBA00008455"/>
    </source>
</evidence>
<dbReference type="Pfam" id="PF00112">
    <property type="entry name" value="Peptidase_C1"/>
    <property type="match status" value="1"/>
</dbReference>
<dbReference type="PROSITE" id="PS50958">
    <property type="entry name" value="SMB_2"/>
    <property type="match status" value="1"/>
</dbReference>
<dbReference type="InterPro" id="IPR025661">
    <property type="entry name" value="Pept_asp_AS"/>
</dbReference>
<dbReference type="SUPFAM" id="SSF54001">
    <property type="entry name" value="Cysteine proteinases"/>
    <property type="match status" value="1"/>
</dbReference>
<keyword evidence="6" id="KW-1185">Reference proteome</keyword>
<dbReference type="InterPro" id="IPR000668">
    <property type="entry name" value="Peptidase_C1A_C"/>
</dbReference>
<comment type="caution">
    <text evidence="5">The sequence shown here is derived from an EMBL/GenBank/DDBJ whole genome shotgun (WGS) entry which is preliminary data.</text>
</comment>
<evidence type="ECO:0000256" key="3">
    <source>
        <dbReference type="SAM" id="SignalP"/>
    </source>
</evidence>
<feature type="signal peptide" evidence="3">
    <location>
        <begin position="1"/>
        <end position="29"/>
    </location>
</feature>
<organism evidence="5 6">
    <name type="scientific">Stichopus japonicus</name>
    <name type="common">Sea cucumber</name>
    <dbReference type="NCBI Taxonomy" id="307972"/>
    <lineage>
        <taxon>Eukaryota</taxon>
        <taxon>Metazoa</taxon>
        <taxon>Echinodermata</taxon>
        <taxon>Eleutherozoa</taxon>
        <taxon>Echinozoa</taxon>
        <taxon>Holothuroidea</taxon>
        <taxon>Aspidochirotacea</taxon>
        <taxon>Aspidochirotida</taxon>
        <taxon>Stichopodidae</taxon>
        <taxon>Apostichopus</taxon>
    </lineage>
</organism>
<dbReference type="OrthoDB" id="3789175at2759"/>
<reference evidence="5 6" key="1">
    <citation type="journal article" date="2017" name="PLoS Biol.">
        <title>The sea cucumber genome provides insights into morphological evolution and visceral regeneration.</title>
        <authorList>
            <person name="Zhang X."/>
            <person name="Sun L."/>
            <person name="Yuan J."/>
            <person name="Sun Y."/>
            <person name="Gao Y."/>
            <person name="Zhang L."/>
            <person name="Li S."/>
            <person name="Dai H."/>
            <person name="Hamel J.F."/>
            <person name="Liu C."/>
            <person name="Yu Y."/>
            <person name="Liu S."/>
            <person name="Lin W."/>
            <person name="Guo K."/>
            <person name="Jin S."/>
            <person name="Xu P."/>
            <person name="Storey K.B."/>
            <person name="Huan P."/>
            <person name="Zhang T."/>
            <person name="Zhou Y."/>
            <person name="Zhang J."/>
            <person name="Lin C."/>
            <person name="Li X."/>
            <person name="Xing L."/>
            <person name="Huo D."/>
            <person name="Sun M."/>
            <person name="Wang L."/>
            <person name="Mercier A."/>
            <person name="Li F."/>
            <person name="Yang H."/>
            <person name="Xiang J."/>
        </authorList>
    </citation>
    <scope>NUCLEOTIDE SEQUENCE [LARGE SCALE GENOMIC DNA]</scope>
    <source>
        <strain evidence="5">Shaxun</strain>
        <tissue evidence="5">Muscle</tissue>
    </source>
</reference>
<dbReference type="CDD" id="cd02620">
    <property type="entry name" value="Peptidase_C1A_CathepsinB"/>
    <property type="match status" value="1"/>
</dbReference>
<feature type="chain" id="PRO_5018638283" evidence="3">
    <location>
        <begin position="30"/>
        <end position="488"/>
    </location>
</feature>
<dbReference type="InterPro" id="IPR038765">
    <property type="entry name" value="Papain-like_cys_pep_sf"/>
</dbReference>
<gene>
    <name evidence="5" type="ORF">BSL78_22304</name>
</gene>
<dbReference type="PROSITE" id="PS00640">
    <property type="entry name" value="THIOL_PROTEASE_ASN"/>
    <property type="match status" value="1"/>
</dbReference>
<proteinExistence type="inferred from homology"/>
<dbReference type="Proteomes" id="UP000230750">
    <property type="component" value="Unassembled WGS sequence"/>
</dbReference>
<dbReference type="SMART" id="SM00201">
    <property type="entry name" value="SO"/>
    <property type="match status" value="1"/>
</dbReference>
<evidence type="ECO:0000313" key="5">
    <source>
        <dbReference type="EMBL" id="PIK40843.1"/>
    </source>
</evidence>
<dbReference type="EMBL" id="MRZV01001078">
    <property type="protein sequence ID" value="PIK40843.1"/>
    <property type="molecule type" value="Genomic_DNA"/>
</dbReference>
<evidence type="ECO:0000313" key="6">
    <source>
        <dbReference type="Proteomes" id="UP000230750"/>
    </source>
</evidence>
<sequence>MEKLTINIIKVLLGTLTFCVLFVLPPVYGKYCASKGCCLGRDDDCSSIFPIQGPETLCYCDSFCNRTNTDCCPDFFEFCLGIKPPPLPHRHDAKCCHDDVDYDVGTTLRVNCNTCTCREVLYGFATFHCTQTRCLVREEIIERINDDPEIGWKADEGSMFIGMPRSKGFNQRLGTMKPRPEVMAMSEISSDAATMDIPKHFDAREHWPGLVGDIQDQGDCASSWAVTTSAVASDRFSIQSNGTMNMTLSMQHLVSCNQKGQQGCYGGHLDRAWWFLRKRGVVTGQCYPYKSGMSLDMSMKKGSCYVPGKFAPAICPDPVTYSERYKTSPPYRIAEYPREIQAEIMKNGPVQAAMHVKSDFFLYKSGVYKYTGLTNDTDNVAGDAVGWHSLRILGWGVDKSNPSNHRKYWLCANSWGKHWGEDGLVRISRGDNECEIESFVVGVWAMVDAGMMNGNGNTIGKRRRRRRKRYVTEGIVSYCGTFITNGLF</sequence>
<feature type="domain" description="SMB" evidence="4">
    <location>
        <begin position="34"/>
        <end position="85"/>
    </location>
</feature>
<accession>A0A2G8JYN2</accession>
<protein>
    <submittedName>
        <fullName evidence="5">Putative tubulointerstitial nephritis antigen-like</fullName>
    </submittedName>
</protein>
<dbReference type="PROSITE" id="PS00639">
    <property type="entry name" value="THIOL_PROTEASE_HIS"/>
    <property type="match status" value="1"/>
</dbReference>